<dbReference type="GO" id="GO:0046872">
    <property type="term" value="F:metal ion binding"/>
    <property type="evidence" value="ECO:0007669"/>
    <property type="project" value="UniProtKB-KW"/>
</dbReference>
<dbReference type="PRINTS" id="PR00378">
    <property type="entry name" value="LIIMPHPHTASE"/>
</dbReference>
<evidence type="ECO:0000256" key="1">
    <source>
        <dbReference type="ARBA" id="ARBA00001033"/>
    </source>
</evidence>
<evidence type="ECO:0000256" key="5">
    <source>
        <dbReference type="ARBA" id="ARBA00022801"/>
    </source>
</evidence>
<dbReference type="Proteomes" id="UP000177555">
    <property type="component" value="Unassembled WGS sequence"/>
</dbReference>
<evidence type="ECO:0000256" key="7">
    <source>
        <dbReference type="PIRSR" id="PIRSR600760-2"/>
    </source>
</evidence>
<gene>
    <name evidence="9" type="ORF">A2867_03955</name>
</gene>
<dbReference type="SUPFAM" id="SSF56655">
    <property type="entry name" value="Carbohydrate phosphatase"/>
    <property type="match status" value="1"/>
</dbReference>
<dbReference type="InterPro" id="IPR000760">
    <property type="entry name" value="Inositol_monophosphatase-like"/>
</dbReference>
<dbReference type="GO" id="GO:0006021">
    <property type="term" value="P:inositol biosynthetic process"/>
    <property type="evidence" value="ECO:0007669"/>
    <property type="project" value="UniProtKB-UniPathway"/>
</dbReference>
<dbReference type="FunFam" id="3.30.540.10:FF:000003">
    <property type="entry name" value="Inositol-1-monophosphatase"/>
    <property type="match status" value="1"/>
</dbReference>
<comment type="similarity">
    <text evidence="8">Belongs to the inositol monophosphatase superfamily.</text>
</comment>
<keyword evidence="5 8" id="KW-0378">Hydrolase</keyword>
<sequence length="259" mass="28671">MEDNFLKVAKQAAIEAGKVIRKCSGEDLDLSLKNEDKSNFVTKADLEAEETIVKILTKNFPTHNIIAEENTKIDKGSKYTWVVDPIDGTITFVHGIPYFSVSIGLLENNKPILGAIYIIGFKQMFWATRGRGAYLNGKKINVSTQNVLGAAVCTLDFGHKKRRPEKMEAYINLLINKIAYPYSFGSGVATQALVGRGMLDAFVCQAWLWDFVAGAVIVREAGGKVTDFEGNEPDWTKGRLEIVASNGLVHDEILEAIRR</sequence>
<feature type="binding site" evidence="7">
    <location>
        <position position="84"/>
    </location>
    <ligand>
        <name>Mg(2+)</name>
        <dbReference type="ChEBI" id="CHEBI:18420"/>
        <label>1</label>
        <note>catalytic</note>
    </ligand>
</feature>
<evidence type="ECO:0000256" key="6">
    <source>
        <dbReference type="ARBA" id="ARBA00022842"/>
    </source>
</evidence>
<dbReference type="PANTHER" id="PTHR20854">
    <property type="entry name" value="INOSITOL MONOPHOSPHATASE"/>
    <property type="match status" value="1"/>
</dbReference>
<feature type="binding site" evidence="7">
    <location>
        <position position="87"/>
    </location>
    <ligand>
        <name>Mg(2+)</name>
        <dbReference type="ChEBI" id="CHEBI:18420"/>
        <label>1</label>
        <note>catalytic</note>
    </ligand>
</feature>
<dbReference type="PROSITE" id="PS00629">
    <property type="entry name" value="IMP_1"/>
    <property type="match status" value="1"/>
</dbReference>
<dbReference type="InterPro" id="IPR033942">
    <property type="entry name" value="IMPase"/>
</dbReference>
<name>A0A1F5JGB4_9BACT</name>
<comment type="catalytic activity">
    <reaction evidence="1 8">
        <text>a myo-inositol phosphate + H2O = myo-inositol + phosphate</text>
        <dbReference type="Rhea" id="RHEA:24056"/>
        <dbReference type="ChEBI" id="CHEBI:15377"/>
        <dbReference type="ChEBI" id="CHEBI:17268"/>
        <dbReference type="ChEBI" id="CHEBI:43474"/>
        <dbReference type="ChEBI" id="CHEBI:84139"/>
        <dbReference type="EC" id="3.1.3.25"/>
    </reaction>
</comment>
<dbReference type="GO" id="GO:0008934">
    <property type="term" value="F:inositol monophosphate 1-phosphatase activity"/>
    <property type="evidence" value="ECO:0007669"/>
    <property type="project" value="InterPro"/>
</dbReference>
<dbReference type="EC" id="3.1.3.25" evidence="8"/>
<evidence type="ECO:0000256" key="8">
    <source>
        <dbReference type="RuleBase" id="RU364068"/>
    </source>
</evidence>
<evidence type="ECO:0000256" key="3">
    <source>
        <dbReference type="ARBA" id="ARBA00005152"/>
    </source>
</evidence>
<organism evidence="9 10">
    <name type="scientific">Candidatus Daviesbacteria bacterium RIFCSPHIGHO2_01_FULL_40_11</name>
    <dbReference type="NCBI Taxonomy" id="1797762"/>
    <lineage>
        <taxon>Bacteria</taxon>
        <taxon>Candidatus Daviesiibacteriota</taxon>
    </lineage>
</organism>
<feature type="binding site" evidence="7">
    <location>
        <position position="86"/>
    </location>
    <ligand>
        <name>Mg(2+)</name>
        <dbReference type="ChEBI" id="CHEBI:18420"/>
        <label>1</label>
        <note>catalytic</note>
    </ligand>
</feature>
<dbReference type="PRINTS" id="PR00377">
    <property type="entry name" value="IMPHPHTASES"/>
</dbReference>
<feature type="binding site" evidence="7">
    <location>
        <position position="68"/>
    </location>
    <ligand>
        <name>Mg(2+)</name>
        <dbReference type="ChEBI" id="CHEBI:18420"/>
        <label>1</label>
        <note>catalytic</note>
    </ligand>
</feature>
<dbReference type="GO" id="GO:0046854">
    <property type="term" value="P:phosphatidylinositol phosphate biosynthetic process"/>
    <property type="evidence" value="ECO:0007669"/>
    <property type="project" value="InterPro"/>
</dbReference>
<accession>A0A1F5JGB4</accession>
<dbReference type="EMBL" id="MFCP01000033">
    <property type="protein sequence ID" value="OGE27681.1"/>
    <property type="molecule type" value="Genomic_DNA"/>
</dbReference>
<dbReference type="AlphaFoldDB" id="A0A1F5JGB4"/>
<dbReference type="UniPathway" id="UPA00823">
    <property type="reaction ID" value="UER00788"/>
</dbReference>
<dbReference type="Pfam" id="PF00459">
    <property type="entry name" value="Inositol_P"/>
    <property type="match status" value="1"/>
</dbReference>
<dbReference type="GO" id="GO:0007165">
    <property type="term" value="P:signal transduction"/>
    <property type="evidence" value="ECO:0007669"/>
    <property type="project" value="TreeGrafter"/>
</dbReference>
<evidence type="ECO:0000313" key="9">
    <source>
        <dbReference type="EMBL" id="OGE27681.1"/>
    </source>
</evidence>
<dbReference type="InterPro" id="IPR020552">
    <property type="entry name" value="Inositol_monoPase_Li-sen"/>
</dbReference>
<proteinExistence type="inferred from homology"/>
<dbReference type="Gene3D" id="3.40.190.80">
    <property type="match status" value="1"/>
</dbReference>
<reference evidence="9 10" key="1">
    <citation type="journal article" date="2016" name="Nat. Commun.">
        <title>Thousands of microbial genomes shed light on interconnected biogeochemical processes in an aquifer system.</title>
        <authorList>
            <person name="Anantharaman K."/>
            <person name="Brown C.T."/>
            <person name="Hug L.A."/>
            <person name="Sharon I."/>
            <person name="Castelle C.J."/>
            <person name="Probst A.J."/>
            <person name="Thomas B.C."/>
            <person name="Singh A."/>
            <person name="Wilkins M.J."/>
            <person name="Karaoz U."/>
            <person name="Brodie E.L."/>
            <person name="Williams K.H."/>
            <person name="Hubbard S.S."/>
            <person name="Banfield J.F."/>
        </authorList>
    </citation>
    <scope>NUCLEOTIDE SEQUENCE [LARGE SCALE GENOMIC DNA]</scope>
</reference>
<dbReference type="Gene3D" id="3.30.540.10">
    <property type="entry name" value="Fructose-1,6-Bisphosphatase, subunit A, domain 1"/>
    <property type="match status" value="1"/>
</dbReference>
<comment type="pathway">
    <text evidence="3">Polyol metabolism; myo-inositol biosynthesis; myo-inositol from D-glucose 6-phosphate: step 2/2.</text>
</comment>
<protein>
    <recommendedName>
        <fullName evidence="8">Inositol-1-monophosphatase</fullName>
        <ecNumber evidence="8">3.1.3.25</ecNumber>
    </recommendedName>
</protein>
<keyword evidence="6 7" id="KW-0460">Magnesium</keyword>
<comment type="caution">
    <text evidence="9">The sequence shown here is derived from an EMBL/GenBank/DDBJ whole genome shotgun (WGS) entry which is preliminary data.</text>
</comment>
<evidence type="ECO:0000256" key="2">
    <source>
        <dbReference type="ARBA" id="ARBA00001946"/>
    </source>
</evidence>
<evidence type="ECO:0000256" key="4">
    <source>
        <dbReference type="ARBA" id="ARBA00022723"/>
    </source>
</evidence>
<feature type="binding site" evidence="7">
    <location>
        <position position="210"/>
    </location>
    <ligand>
        <name>Mg(2+)</name>
        <dbReference type="ChEBI" id="CHEBI:18420"/>
        <label>1</label>
        <note>catalytic</note>
    </ligand>
</feature>
<dbReference type="CDD" id="cd01639">
    <property type="entry name" value="IMPase"/>
    <property type="match status" value="1"/>
</dbReference>
<keyword evidence="4 7" id="KW-0479">Metal-binding</keyword>
<comment type="cofactor">
    <cofactor evidence="2 7 8">
        <name>Mg(2+)</name>
        <dbReference type="ChEBI" id="CHEBI:18420"/>
    </cofactor>
</comment>
<dbReference type="InterPro" id="IPR020583">
    <property type="entry name" value="Inositol_monoP_metal-BS"/>
</dbReference>
<dbReference type="PANTHER" id="PTHR20854:SF4">
    <property type="entry name" value="INOSITOL-1-MONOPHOSPHATASE-RELATED"/>
    <property type="match status" value="1"/>
</dbReference>
<evidence type="ECO:0000313" key="10">
    <source>
        <dbReference type="Proteomes" id="UP000177555"/>
    </source>
</evidence>